<evidence type="ECO:0000256" key="5">
    <source>
        <dbReference type="PIRSR" id="PIRSR000097-1"/>
    </source>
</evidence>
<dbReference type="InterPro" id="IPR018170">
    <property type="entry name" value="Aldo/ket_reductase_CS"/>
</dbReference>
<evidence type="ECO:0000256" key="6">
    <source>
        <dbReference type="PIRSR" id="PIRSR000097-2"/>
    </source>
</evidence>
<comment type="similarity">
    <text evidence="1">Belongs to the aldo/keto reductase family.</text>
</comment>
<comment type="catalytic activity">
    <reaction evidence="4">
        <text>hydroxyacetone + NADP(+) = methylglyoxal + NADPH + H(+)</text>
        <dbReference type="Rhea" id="RHEA:27986"/>
        <dbReference type="ChEBI" id="CHEBI:15378"/>
        <dbReference type="ChEBI" id="CHEBI:17158"/>
        <dbReference type="ChEBI" id="CHEBI:27957"/>
        <dbReference type="ChEBI" id="CHEBI:57783"/>
        <dbReference type="ChEBI" id="CHEBI:58349"/>
    </reaction>
</comment>
<dbReference type="AlphaFoldDB" id="A0AAX4HUT0"/>
<reference evidence="9 10" key="1">
    <citation type="submission" date="2023-11" db="EMBL/GenBank/DDBJ databases">
        <title>Peredibacter starrii A3.12.</title>
        <authorList>
            <person name="Mitchell R.J."/>
        </authorList>
    </citation>
    <scope>NUCLEOTIDE SEQUENCE [LARGE SCALE GENOMIC DNA]</scope>
    <source>
        <strain evidence="9 10">A3.12</strain>
    </source>
</reference>
<evidence type="ECO:0000256" key="7">
    <source>
        <dbReference type="PIRSR" id="PIRSR000097-3"/>
    </source>
</evidence>
<feature type="site" description="Lowers pKa of active site Tyr" evidence="7">
    <location>
        <position position="73"/>
    </location>
</feature>
<evidence type="ECO:0000256" key="2">
    <source>
        <dbReference type="ARBA" id="ARBA00022857"/>
    </source>
</evidence>
<evidence type="ECO:0000313" key="10">
    <source>
        <dbReference type="Proteomes" id="UP001324634"/>
    </source>
</evidence>
<accession>A0AAX4HUT0</accession>
<dbReference type="Pfam" id="PF00248">
    <property type="entry name" value="Aldo_ket_red"/>
    <property type="match status" value="1"/>
</dbReference>
<feature type="binding site" evidence="6">
    <location>
        <position position="106"/>
    </location>
    <ligand>
        <name>substrate</name>
    </ligand>
</feature>
<evidence type="ECO:0000256" key="3">
    <source>
        <dbReference type="ARBA" id="ARBA00023002"/>
    </source>
</evidence>
<dbReference type="KEGG" id="psti:SOO65_08250"/>
<evidence type="ECO:0000256" key="4">
    <source>
        <dbReference type="ARBA" id="ARBA00049445"/>
    </source>
</evidence>
<feature type="domain" description="NADP-dependent oxidoreductase" evidence="8">
    <location>
        <begin position="15"/>
        <end position="258"/>
    </location>
</feature>
<dbReference type="SUPFAM" id="SSF51430">
    <property type="entry name" value="NAD(P)-linked oxidoreductase"/>
    <property type="match status" value="1"/>
</dbReference>
<dbReference type="PANTHER" id="PTHR43827">
    <property type="entry name" value="2,5-DIKETO-D-GLUCONIC ACID REDUCTASE"/>
    <property type="match status" value="1"/>
</dbReference>
<dbReference type="FunFam" id="3.20.20.100:FF:000002">
    <property type="entry name" value="2,5-diketo-D-gluconic acid reductase A"/>
    <property type="match status" value="1"/>
</dbReference>
<dbReference type="PRINTS" id="PR00069">
    <property type="entry name" value="ALDKETRDTASE"/>
</dbReference>
<keyword evidence="3" id="KW-0560">Oxidoreductase</keyword>
<evidence type="ECO:0000259" key="8">
    <source>
        <dbReference type="Pfam" id="PF00248"/>
    </source>
</evidence>
<dbReference type="PANTHER" id="PTHR43827:SF3">
    <property type="entry name" value="NADP-DEPENDENT OXIDOREDUCTASE DOMAIN-CONTAINING PROTEIN"/>
    <property type="match status" value="1"/>
</dbReference>
<dbReference type="Gene3D" id="3.20.20.100">
    <property type="entry name" value="NADP-dependent oxidoreductase domain"/>
    <property type="match status" value="1"/>
</dbReference>
<dbReference type="Proteomes" id="UP001324634">
    <property type="component" value="Chromosome"/>
</dbReference>
<dbReference type="PROSITE" id="PS00798">
    <property type="entry name" value="ALDOKETO_REDUCTASE_1"/>
    <property type="match status" value="1"/>
</dbReference>
<proteinExistence type="inferred from homology"/>
<dbReference type="InterPro" id="IPR020471">
    <property type="entry name" value="AKR"/>
</dbReference>
<evidence type="ECO:0000256" key="1">
    <source>
        <dbReference type="ARBA" id="ARBA00007905"/>
    </source>
</evidence>
<name>A0AAX4HUT0_9BACT</name>
<dbReference type="InterPro" id="IPR023210">
    <property type="entry name" value="NADP_OxRdtase_dom"/>
</dbReference>
<dbReference type="RefSeq" id="WP_321399242.1">
    <property type="nucleotide sequence ID" value="NZ_CP139487.1"/>
</dbReference>
<feature type="active site" description="Proton donor" evidence="5">
    <location>
        <position position="48"/>
    </location>
</feature>
<dbReference type="GO" id="GO:0016616">
    <property type="term" value="F:oxidoreductase activity, acting on the CH-OH group of donors, NAD or NADP as acceptor"/>
    <property type="evidence" value="ECO:0007669"/>
    <property type="project" value="UniProtKB-ARBA"/>
</dbReference>
<gene>
    <name evidence="9" type="ORF">SOO65_08250</name>
</gene>
<protein>
    <submittedName>
        <fullName evidence="9">Aldo/keto reductase</fullName>
    </submittedName>
</protein>
<sequence length="273" mass="31120">MQTITFHNNHTMPQLGFGMWQVTGEEAVKSVKEAFKVGYRSIDSAQIYQNESELGLAIKESGIKRDELFITTKVWNEQHGYDTALRSFDESMKKLGLEKLDLILIHWPAPKKNLYVDTWKALIRLYKDKRVTNIGVSNFTPACLDQIIDTTGVVPVLNQIELHPHFQQKELRAYHDKHNIKTESWSPLGRGQVIQDPVIGQIAAKHKKTPAQVILRWHLDNGLIVIPKSVTPSRIAENFQIFNFKLDDADLKAIEKLDQAEGRIGPNPDTAEF</sequence>
<keyword evidence="2" id="KW-0521">NADP</keyword>
<evidence type="ECO:0000313" key="9">
    <source>
        <dbReference type="EMBL" id="WPU66736.1"/>
    </source>
</evidence>
<dbReference type="EMBL" id="CP139487">
    <property type="protein sequence ID" value="WPU66736.1"/>
    <property type="molecule type" value="Genomic_DNA"/>
</dbReference>
<organism evidence="9 10">
    <name type="scientific">Peredibacter starrii</name>
    <dbReference type="NCBI Taxonomy" id="28202"/>
    <lineage>
        <taxon>Bacteria</taxon>
        <taxon>Pseudomonadati</taxon>
        <taxon>Bdellovibrionota</taxon>
        <taxon>Bacteriovoracia</taxon>
        <taxon>Bacteriovoracales</taxon>
        <taxon>Bacteriovoracaceae</taxon>
        <taxon>Peredibacter</taxon>
    </lineage>
</organism>
<dbReference type="InterPro" id="IPR036812">
    <property type="entry name" value="NAD(P)_OxRdtase_dom_sf"/>
</dbReference>
<dbReference type="PROSITE" id="PS00063">
    <property type="entry name" value="ALDOKETO_REDUCTASE_3"/>
    <property type="match status" value="1"/>
</dbReference>
<keyword evidence="10" id="KW-1185">Reference proteome</keyword>
<dbReference type="PIRSF" id="PIRSF000097">
    <property type="entry name" value="AKR"/>
    <property type="match status" value="1"/>
</dbReference>